<comment type="subcellular location">
    <subcellularLocation>
        <location evidence="1">Cell membrane</location>
    </subcellularLocation>
    <subcellularLocation>
        <location evidence="2">Early endosome</location>
    </subcellularLocation>
</comment>
<evidence type="ECO:0000256" key="5">
    <source>
        <dbReference type="ARBA" id="ARBA00022481"/>
    </source>
</evidence>
<dbReference type="EMBL" id="CAGKOT010000070">
    <property type="protein sequence ID" value="CAB5390694.1"/>
    <property type="molecule type" value="Genomic_DNA"/>
</dbReference>
<keyword evidence="6" id="KW-0967">Endosome</keyword>
<evidence type="ECO:0000256" key="1">
    <source>
        <dbReference type="ARBA" id="ARBA00004236"/>
    </source>
</evidence>
<dbReference type="PANTHER" id="PTHR23339">
    <property type="entry name" value="TYROSINE SPECIFIC PROTEIN PHOSPHATASE AND DUAL SPECIFICITY PROTEIN PHOSPHATASE"/>
    <property type="match status" value="1"/>
</dbReference>
<keyword evidence="9" id="KW-0472">Membrane</keyword>
<dbReference type="InterPro" id="IPR000387">
    <property type="entry name" value="Tyr_Pase_dom"/>
</dbReference>
<comment type="caution">
    <text evidence="19">The sequence shown here is derived from an EMBL/GenBank/DDBJ whole genome shotgun (WGS) entry which is preliminary data.</text>
</comment>
<keyword evidence="4" id="KW-1003">Cell membrane</keyword>
<evidence type="ECO:0000256" key="9">
    <source>
        <dbReference type="ARBA" id="ARBA00023136"/>
    </source>
</evidence>
<evidence type="ECO:0000256" key="14">
    <source>
        <dbReference type="ARBA" id="ARBA00057132"/>
    </source>
</evidence>
<dbReference type="GO" id="GO:0005886">
    <property type="term" value="C:plasma membrane"/>
    <property type="evidence" value="ECO:0007669"/>
    <property type="project" value="UniProtKB-SubCell"/>
</dbReference>
<accession>A0A916EKP0</accession>
<protein>
    <recommendedName>
        <fullName evidence="16">Protein tyrosine phosphatase type IVA 3</fullName>
        <ecNumber evidence="3">3.1.3.48</ecNumber>
    </recommendedName>
    <alternativeName>
        <fullName evidence="17">Protein-tyrosine phosphatase 4a3</fullName>
    </alternativeName>
</protein>
<evidence type="ECO:0000256" key="4">
    <source>
        <dbReference type="ARBA" id="ARBA00022475"/>
    </source>
</evidence>
<comment type="catalytic activity">
    <reaction evidence="13">
        <text>O-phospho-L-tyrosyl-[protein] + H2O = L-tyrosyl-[protein] + phosphate</text>
        <dbReference type="Rhea" id="RHEA:10684"/>
        <dbReference type="Rhea" id="RHEA-COMP:10136"/>
        <dbReference type="Rhea" id="RHEA-COMP:20101"/>
        <dbReference type="ChEBI" id="CHEBI:15377"/>
        <dbReference type="ChEBI" id="CHEBI:43474"/>
        <dbReference type="ChEBI" id="CHEBI:46858"/>
        <dbReference type="ChEBI" id="CHEBI:61978"/>
        <dbReference type="EC" id="3.1.3.48"/>
    </reaction>
</comment>
<evidence type="ECO:0000256" key="6">
    <source>
        <dbReference type="ARBA" id="ARBA00022753"/>
    </source>
</evidence>
<keyword evidence="8" id="KW-0904">Protein phosphatase</keyword>
<keyword evidence="7" id="KW-0378">Hydrolase</keyword>
<reference evidence="19" key="1">
    <citation type="submission" date="2020-05" db="EMBL/GenBank/DDBJ databases">
        <authorList>
            <person name="Rincon C."/>
            <person name="Sanders R I."/>
            <person name="Robbins C."/>
            <person name="Chaturvedi A."/>
        </authorList>
    </citation>
    <scope>NUCLEOTIDE SEQUENCE</scope>
    <source>
        <strain evidence="19">CHB12</strain>
    </source>
</reference>
<keyword evidence="10" id="KW-1015">Disulfide bond</keyword>
<dbReference type="Proteomes" id="UP000684084">
    <property type="component" value="Unassembled WGS sequence"/>
</dbReference>
<feature type="domain" description="Tyrosine specific protein phosphatases" evidence="18">
    <location>
        <begin position="199"/>
        <end position="241"/>
    </location>
</feature>
<evidence type="ECO:0000256" key="11">
    <source>
        <dbReference type="ARBA" id="ARBA00023288"/>
    </source>
</evidence>
<evidence type="ECO:0000313" key="20">
    <source>
        <dbReference type="Proteomes" id="UP000684084"/>
    </source>
</evidence>
<evidence type="ECO:0000256" key="13">
    <source>
        <dbReference type="ARBA" id="ARBA00051722"/>
    </source>
</evidence>
<organism evidence="19 20">
    <name type="scientific">Rhizophagus irregularis</name>
    <dbReference type="NCBI Taxonomy" id="588596"/>
    <lineage>
        <taxon>Eukaryota</taxon>
        <taxon>Fungi</taxon>
        <taxon>Fungi incertae sedis</taxon>
        <taxon>Mucoromycota</taxon>
        <taxon>Glomeromycotina</taxon>
        <taxon>Glomeromycetes</taxon>
        <taxon>Glomerales</taxon>
        <taxon>Glomeraceae</taxon>
        <taxon>Rhizophagus</taxon>
    </lineage>
</organism>
<evidence type="ECO:0000256" key="12">
    <source>
        <dbReference type="ARBA" id="ARBA00023289"/>
    </source>
</evidence>
<evidence type="ECO:0000256" key="8">
    <source>
        <dbReference type="ARBA" id="ARBA00022912"/>
    </source>
</evidence>
<dbReference type="VEuPathDB" id="FungiDB:RhiirFUN_009360"/>
<gene>
    <name evidence="19" type="ORF">CHRIB12_LOCUS21625</name>
</gene>
<evidence type="ECO:0000256" key="7">
    <source>
        <dbReference type="ARBA" id="ARBA00022801"/>
    </source>
</evidence>
<comment type="subunit">
    <text evidence="15">Interacts with tubulin.</text>
</comment>
<evidence type="ECO:0000313" key="19">
    <source>
        <dbReference type="EMBL" id="CAB5390694.1"/>
    </source>
</evidence>
<evidence type="ECO:0000256" key="3">
    <source>
        <dbReference type="ARBA" id="ARBA00013064"/>
    </source>
</evidence>
<dbReference type="OrthoDB" id="5632at2759"/>
<name>A0A916EKP0_9GLOM</name>
<dbReference type="EC" id="3.1.3.48" evidence="3"/>
<evidence type="ECO:0000256" key="15">
    <source>
        <dbReference type="ARBA" id="ARBA00064590"/>
    </source>
</evidence>
<dbReference type="GO" id="GO:0005769">
    <property type="term" value="C:early endosome"/>
    <property type="evidence" value="ECO:0007669"/>
    <property type="project" value="UniProtKB-SubCell"/>
</dbReference>
<dbReference type="FunFam" id="3.90.190.10:FF:000105">
    <property type="entry name" value="Protein tyrosine phosphatase type IVA 3"/>
    <property type="match status" value="1"/>
</dbReference>
<evidence type="ECO:0000256" key="10">
    <source>
        <dbReference type="ARBA" id="ARBA00023157"/>
    </source>
</evidence>
<proteinExistence type="predicted"/>
<dbReference type="AlphaFoldDB" id="A0A916EKP0"/>
<evidence type="ECO:0000256" key="2">
    <source>
        <dbReference type="ARBA" id="ARBA00004412"/>
    </source>
</evidence>
<dbReference type="GO" id="GO:0043542">
    <property type="term" value="P:endothelial cell migration"/>
    <property type="evidence" value="ECO:0007669"/>
    <property type="project" value="UniProtKB-ARBA"/>
</dbReference>
<evidence type="ECO:0000256" key="17">
    <source>
        <dbReference type="ARBA" id="ARBA00082375"/>
    </source>
</evidence>
<dbReference type="PROSITE" id="PS50056">
    <property type="entry name" value="TYR_PHOSPHATASE_2"/>
    <property type="match status" value="1"/>
</dbReference>
<comment type="function">
    <text evidence="14">Protein tyrosine phosphatase which stimulates progression from G1 into S phase during mitosis. Enhances cell proliferation, cell motility and invasive activity, and promotes cancer metastasis. May be involved in the progression of cardiac hypertrophy by inhibiting intracellular calcium mobilization in response to angiotensin II.</text>
</comment>
<sequence length="358" mass="41231">MRILLKRHQSYNMMDRDENEQTINSFSSQSKATREFVKHRFRIDTLYPFNYTDQTSRLYPICATKLNPAASSATAIVNILLFYLREKEKAKLQKNKRNIFSLMPAMRSNRGSGPILAGQRSPINPPTLIEYNHLRFLIADAPSNNNLSLYMQEFERYNVTDVVRVCDPTYNTDPLLARGIKVHDWVFGDGDAPPSQIVNEWLDLVQTRFCCNDDDDRPAIACHCVAGLGRAPVLVAIALIESEEEPNFSILYLTTGWGSKQNCISSRFQYINTDRKGGRKEKFRRGKKKIRGVLSSFCLQSHILYCLSRSPNSSIDTTALVYKSLLHSFLYYIPCYFYRSSYELRIFYPSFVVHFDNG</sequence>
<dbReference type="InterPro" id="IPR050561">
    <property type="entry name" value="PTP"/>
</dbReference>
<evidence type="ECO:0000256" key="16">
    <source>
        <dbReference type="ARBA" id="ARBA00069015"/>
    </source>
</evidence>
<keyword evidence="5" id="KW-0488">Methylation</keyword>
<dbReference type="GO" id="GO:0004725">
    <property type="term" value="F:protein tyrosine phosphatase activity"/>
    <property type="evidence" value="ECO:0007669"/>
    <property type="project" value="UniProtKB-EC"/>
</dbReference>
<keyword evidence="12" id="KW-0636">Prenylation</keyword>
<keyword evidence="11" id="KW-0449">Lipoprotein</keyword>
<dbReference type="GO" id="GO:0009966">
    <property type="term" value="P:regulation of signal transduction"/>
    <property type="evidence" value="ECO:0007669"/>
    <property type="project" value="UniProtKB-ARBA"/>
</dbReference>
<evidence type="ECO:0000259" key="18">
    <source>
        <dbReference type="PROSITE" id="PS50056"/>
    </source>
</evidence>